<evidence type="ECO:0000259" key="14">
    <source>
        <dbReference type="PROSITE" id="PS51163"/>
    </source>
</evidence>
<sequence length="340" mass="38809">MDTEIIDLSHNNNLNNDYNKIKKYYLEGKLIAIPTETVYGLSADATNDSAVKKIYEAKGRPSDNPLIVHFYEVSQLDNIVEFNDENIKKLMDTFWPGPMTLVLPLKKNNNISKIVTANLETLAVRMPINKYARNILKETRCLLAAPSANISGKPSPTKYEHVYNDLNGKIDAIVVGEESELGLESTVIDCTKFPFVILRPGTINKEHIEAVLGKNSIVHNTDTVELAISPGMKYRHYSPDADFIILDNSLEEAIHFLKDKNDEYGFITYSKYKDYLENLNINIKYIAHSEYSVDDANKNLYNILRQYDKEKVKKIYMLKMTETEENKALLNRINKASSKK</sequence>
<dbReference type="NCBIfam" id="TIGR00057">
    <property type="entry name" value="L-threonylcarbamoyladenylate synthase"/>
    <property type="match status" value="1"/>
</dbReference>
<evidence type="ECO:0000256" key="3">
    <source>
        <dbReference type="ARBA" id="ARBA00012584"/>
    </source>
</evidence>
<dbReference type="Gene3D" id="3.90.870.10">
    <property type="entry name" value="DHBP synthase"/>
    <property type="match status" value="1"/>
</dbReference>
<evidence type="ECO:0000256" key="5">
    <source>
        <dbReference type="ARBA" id="ARBA00022490"/>
    </source>
</evidence>
<evidence type="ECO:0000256" key="11">
    <source>
        <dbReference type="ARBA" id="ARBA00029774"/>
    </source>
</evidence>
<evidence type="ECO:0000256" key="1">
    <source>
        <dbReference type="ARBA" id="ARBA00004496"/>
    </source>
</evidence>
<comment type="caution">
    <text evidence="15">The sequence shown here is derived from an EMBL/GenBank/DDBJ whole genome shotgun (WGS) entry which is preliminary data.</text>
</comment>
<dbReference type="EC" id="2.7.7.87" evidence="3 13"/>
<evidence type="ECO:0000313" key="15">
    <source>
        <dbReference type="EMBL" id="NYS47562.1"/>
    </source>
</evidence>
<proteinExistence type="inferred from homology"/>
<evidence type="ECO:0000256" key="6">
    <source>
        <dbReference type="ARBA" id="ARBA00022679"/>
    </source>
</evidence>
<dbReference type="RefSeq" id="WP_179941351.1">
    <property type="nucleotide sequence ID" value="NZ_JACBYF010000008.1"/>
</dbReference>
<comment type="function">
    <text evidence="13">Required for the formation of a threonylcarbamoyl group on adenosine at position 37 (t(6)A37) in tRNAs that read codons beginning with adenine.</text>
</comment>
<name>A0ABX2T1P0_9BACL</name>
<dbReference type="PROSITE" id="PS51163">
    <property type="entry name" value="YRDC"/>
    <property type="match status" value="1"/>
</dbReference>
<dbReference type="PANTHER" id="PTHR17490">
    <property type="entry name" value="SUA5"/>
    <property type="match status" value="1"/>
</dbReference>
<keyword evidence="6 13" id="KW-0808">Transferase</keyword>
<dbReference type="InterPro" id="IPR050156">
    <property type="entry name" value="TC-AMP_synthase_SUA5"/>
</dbReference>
<evidence type="ECO:0000256" key="13">
    <source>
        <dbReference type="PIRNR" id="PIRNR004930"/>
    </source>
</evidence>
<keyword evidence="7 13" id="KW-0819">tRNA processing</keyword>
<comment type="similarity">
    <text evidence="2 13">Belongs to the SUA5 family.</text>
</comment>
<comment type="catalytic activity">
    <reaction evidence="12 13">
        <text>L-threonine + hydrogencarbonate + ATP = L-threonylcarbamoyladenylate + diphosphate + H2O</text>
        <dbReference type="Rhea" id="RHEA:36407"/>
        <dbReference type="ChEBI" id="CHEBI:15377"/>
        <dbReference type="ChEBI" id="CHEBI:17544"/>
        <dbReference type="ChEBI" id="CHEBI:30616"/>
        <dbReference type="ChEBI" id="CHEBI:33019"/>
        <dbReference type="ChEBI" id="CHEBI:57926"/>
        <dbReference type="ChEBI" id="CHEBI:73682"/>
        <dbReference type="EC" id="2.7.7.87"/>
    </reaction>
</comment>
<protein>
    <recommendedName>
        <fullName evidence="4 13">Threonylcarbamoyl-AMP synthase</fullName>
        <shortName evidence="13">TC-AMP synthase</shortName>
        <ecNumber evidence="3 13">2.7.7.87</ecNumber>
    </recommendedName>
    <alternativeName>
        <fullName evidence="11 13">L-threonylcarbamoyladenylate synthase</fullName>
    </alternativeName>
</protein>
<dbReference type="InterPro" id="IPR006070">
    <property type="entry name" value="Sua5-like_dom"/>
</dbReference>
<evidence type="ECO:0000256" key="12">
    <source>
        <dbReference type="ARBA" id="ARBA00048366"/>
    </source>
</evidence>
<accession>A0ABX2T1P0</accession>
<evidence type="ECO:0000256" key="8">
    <source>
        <dbReference type="ARBA" id="ARBA00022695"/>
    </source>
</evidence>
<reference evidence="15 16" key="1">
    <citation type="submission" date="2020-07" db="EMBL/GenBank/DDBJ databases">
        <title>MOT database genomes.</title>
        <authorList>
            <person name="Joseph S."/>
            <person name="Aduse-Opoku J."/>
            <person name="Hashim A."/>
            <person name="Wade W."/>
            <person name="Curtis M."/>
        </authorList>
    </citation>
    <scope>NUCLEOTIDE SEQUENCE [LARGE SCALE GENOMIC DNA]</scope>
    <source>
        <strain evidence="15 16">CIP 106318</strain>
    </source>
</reference>
<evidence type="ECO:0000256" key="4">
    <source>
        <dbReference type="ARBA" id="ARBA00015492"/>
    </source>
</evidence>
<dbReference type="Gene3D" id="3.40.50.11030">
    <property type="entry name" value="Threonylcarbamoyl-AMP synthase, C-terminal domain"/>
    <property type="match status" value="1"/>
</dbReference>
<dbReference type="Proteomes" id="UP000531840">
    <property type="component" value="Unassembled WGS sequence"/>
</dbReference>
<dbReference type="PIRSF" id="PIRSF004930">
    <property type="entry name" value="Tln_factor_SUA5"/>
    <property type="match status" value="1"/>
</dbReference>
<comment type="subcellular location">
    <subcellularLocation>
        <location evidence="1 13">Cytoplasm</location>
    </subcellularLocation>
</comment>
<dbReference type="InterPro" id="IPR038385">
    <property type="entry name" value="Sua5/YwlC_C"/>
</dbReference>
<keyword evidence="8 13" id="KW-0548">Nucleotidyltransferase</keyword>
<dbReference type="PANTHER" id="PTHR17490:SF16">
    <property type="entry name" value="THREONYLCARBAMOYL-AMP SYNTHASE"/>
    <property type="match status" value="1"/>
</dbReference>
<feature type="domain" description="YrdC-like" evidence="14">
    <location>
        <begin position="15"/>
        <end position="203"/>
    </location>
</feature>
<dbReference type="SUPFAM" id="SSF55821">
    <property type="entry name" value="YrdC/RibB"/>
    <property type="match status" value="1"/>
</dbReference>
<dbReference type="Pfam" id="PF03481">
    <property type="entry name" value="Sua5_C"/>
    <property type="match status" value="1"/>
</dbReference>
<keyword evidence="16" id="KW-1185">Reference proteome</keyword>
<keyword evidence="10 13" id="KW-0067">ATP-binding</keyword>
<keyword evidence="5 13" id="KW-0963">Cytoplasm</keyword>
<dbReference type="InterPro" id="IPR005145">
    <property type="entry name" value="Sua5_C"/>
</dbReference>
<evidence type="ECO:0000256" key="2">
    <source>
        <dbReference type="ARBA" id="ARBA00007663"/>
    </source>
</evidence>
<organism evidence="15 16">
    <name type="scientific">Gemelliphila palaticanis</name>
    <dbReference type="NCBI Taxonomy" id="81950"/>
    <lineage>
        <taxon>Bacteria</taxon>
        <taxon>Bacillati</taxon>
        <taxon>Bacillota</taxon>
        <taxon>Bacilli</taxon>
        <taxon>Bacillales</taxon>
        <taxon>Gemellaceae</taxon>
        <taxon>Gemelliphila</taxon>
    </lineage>
</organism>
<keyword evidence="9 13" id="KW-0547">Nucleotide-binding</keyword>
<dbReference type="EMBL" id="JACBYF010000008">
    <property type="protein sequence ID" value="NYS47562.1"/>
    <property type="molecule type" value="Genomic_DNA"/>
</dbReference>
<evidence type="ECO:0000256" key="9">
    <source>
        <dbReference type="ARBA" id="ARBA00022741"/>
    </source>
</evidence>
<evidence type="ECO:0000256" key="10">
    <source>
        <dbReference type="ARBA" id="ARBA00022840"/>
    </source>
</evidence>
<evidence type="ECO:0000313" key="16">
    <source>
        <dbReference type="Proteomes" id="UP000531840"/>
    </source>
</evidence>
<dbReference type="Pfam" id="PF01300">
    <property type="entry name" value="Sua5_yciO_yrdC"/>
    <property type="match status" value="1"/>
</dbReference>
<evidence type="ECO:0000256" key="7">
    <source>
        <dbReference type="ARBA" id="ARBA00022694"/>
    </source>
</evidence>
<dbReference type="InterPro" id="IPR010923">
    <property type="entry name" value="T(6)A37_SUA5"/>
</dbReference>
<gene>
    <name evidence="15" type="ORF">HZY85_05040</name>
</gene>
<dbReference type="InterPro" id="IPR017945">
    <property type="entry name" value="DHBP_synth_RibB-like_a/b_dom"/>
</dbReference>